<dbReference type="VEuPathDB" id="ToxoDB:TGFOU_209120B"/>
<reference evidence="2 3" key="1">
    <citation type="submission" date="2014-07" db="EMBL/GenBank/DDBJ databases">
        <authorList>
            <person name="Sibley D."/>
            <person name="Venepally P."/>
            <person name="Karamycheva S."/>
            <person name="Hadjithomas M."/>
            <person name="Khan A."/>
            <person name="Brunk B."/>
            <person name="Roos D."/>
            <person name="Caler E."/>
            <person name="Lorenzi H."/>
        </authorList>
    </citation>
    <scope>NUCLEOTIDE SEQUENCE [LARGE SCALE GENOMIC DNA]</scope>
    <source>
        <strain evidence="2 3">FOU</strain>
    </source>
</reference>
<protein>
    <submittedName>
        <fullName evidence="2">Uncharacterized protein</fullName>
    </submittedName>
</protein>
<comment type="caution">
    <text evidence="2">The sequence shown here is derived from an EMBL/GenBank/DDBJ whole genome shotgun (WGS) entry which is preliminary data.</text>
</comment>
<name>A0A086KYW9_TOXGO</name>
<dbReference type="AlphaFoldDB" id="A0A086KYW9"/>
<dbReference type="Proteomes" id="UP000028838">
    <property type="component" value="Unassembled WGS sequence"/>
</dbReference>
<evidence type="ECO:0000313" key="2">
    <source>
        <dbReference type="EMBL" id="KFG49587.1"/>
    </source>
</evidence>
<proteinExistence type="predicted"/>
<accession>A0A086KYW9</accession>
<organism evidence="2 3">
    <name type="scientific">Toxoplasma gondii FOU</name>
    <dbReference type="NCBI Taxonomy" id="943167"/>
    <lineage>
        <taxon>Eukaryota</taxon>
        <taxon>Sar</taxon>
        <taxon>Alveolata</taxon>
        <taxon>Apicomplexa</taxon>
        <taxon>Conoidasida</taxon>
        <taxon>Coccidia</taxon>
        <taxon>Eucoccidiorida</taxon>
        <taxon>Eimeriorina</taxon>
        <taxon>Sarcocystidae</taxon>
        <taxon>Toxoplasma</taxon>
    </lineage>
</organism>
<feature type="non-terminal residue" evidence="2">
    <location>
        <position position="1"/>
    </location>
</feature>
<feature type="region of interest" description="Disordered" evidence="1">
    <location>
        <begin position="78"/>
        <end position="104"/>
    </location>
</feature>
<sequence length="104" mass="11131">PSGLPEHRGVRPAGAEGAGGGSDDFRLFAAGLGSSCVPTPLPFLRLLPLDFRQLGVCQVRRIQLPTVLLRHHDVRHGIHHASPSTDRPTPGRANRRAACASCRL</sequence>
<evidence type="ECO:0000313" key="3">
    <source>
        <dbReference type="Proteomes" id="UP000028838"/>
    </source>
</evidence>
<gene>
    <name evidence="2" type="ORF">TGFOU_209120B</name>
</gene>
<feature type="non-terminal residue" evidence="2">
    <location>
        <position position="104"/>
    </location>
</feature>
<evidence type="ECO:0000256" key="1">
    <source>
        <dbReference type="SAM" id="MobiDB-lite"/>
    </source>
</evidence>
<feature type="region of interest" description="Disordered" evidence="1">
    <location>
        <begin position="1"/>
        <end position="21"/>
    </location>
</feature>
<dbReference type="EMBL" id="AEYH02001559">
    <property type="protein sequence ID" value="KFG49587.1"/>
    <property type="molecule type" value="Genomic_DNA"/>
</dbReference>